<dbReference type="HOGENOM" id="CLU_3134751_0_0_3"/>
<keyword evidence="2" id="KW-1185">Reference proteome</keyword>
<evidence type="ECO:0000313" key="2">
    <source>
        <dbReference type="Proteomes" id="UP000002384"/>
    </source>
</evidence>
<dbReference type="KEGG" id="cyc:PCC7424_0282"/>
<dbReference type="Proteomes" id="UP000002384">
    <property type="component" value="Chromosome"/>
</dbReference>
<dbReference type="EMBL" id="CP001291">
    <property type="protein sequence ID" value="ACK68750.1"/>
    <property type="molecule type" value="Genomic_DNA"/>
</dbReference>
<dbReference type="AlphaFoldDB" id="B7KAS8"/>
<evidence type="ECO:0000313" key="1">
    <source>
        <dbReference type="EMBL" id="ACK68750.1"/>
    </source>
</evidence>
<name>B7KAS8_GLOC7</name>
<gene>
    <name evidence="1" type="ordered locus">PCC7424_0282</name>
</gene>
<protein>
    <submittedName>
        <fullName evidence="1">Uncharacterized protein</fullName>
    </submittedName>
</protein>
<reference evidence="2" key="1">
    <citation type="journal article" date="2011" name="MBio">
        <title>Novel metabolic attributes of the genus Cyanothece, comprising a group of unicellular nitrogen-fixing Cyanobacteria.</title>
        <authorList>
            <person name="Bandyopadhyay A."/>
            <person name="Elvitigala T."/>
            <person name="Welsh E."/>
            <person name="Stockel J."/>
            <person name="Liberton M."/>
            <person name="Min H."/>
            <person name="Sherman L.A."/>
            <person name="Pakrasi H.B."/>
        </authorList>
    </citation>
    <scope>NUCLEOTIDE SEQUENCE [LARGE SCALE GENOMIC DNA]</scope>
    <source>
        <strain evidence="2">PCC 7424</strain>
    </source>
</reference>
<accession>B7KAS8</accession>
<sequence length="49" mass="5675">MRSRNQKMALTFEAGWALPTLTLGLEIALGHCRLKPINYFISNFYQIFV</sequence>
<organism evidence="1 2">
    <name type="scientific">Gloeothece citriformis (strain PCC 7424)</name>
    <name type="common">Cyanothece sp. (strain PCC 7424)</name>
    <dbReference type="NCBI Taxonomy" id="65393"/>
    <lineage>
        <taxon>Bacteria</taxon>
        <taxon>Bacillati</taxon>
        <taxon>Cyanobacteriota</taxon>
        <taxon>Cyanophyceae</taxon>
        <taxon>Oscillatoriophycideae</taxon>
        <taxon>Chroococcales</taxon>
        <taxon>Aphanothecaceae</taxon>
        <taxon>Gloeothece</taxon>
        <taxon>Gloeothece citriformis</taxon>
    </lineage>
</organism>
<proteinExistence type="predicted"/>